<protein>
    <recommendedName>
        <fullName evidence="1">DUF985 domain-containing protein</fullName>
    </recommendedName>
</protein>
<gene>
    <name evidence="2" type="ORF">SAMN05443545_10793</name>
</gene>
<proteinExistence type="predicted"/>
<evidence type="ECO:0000313" key="3">
    <source>
        <dbReference type="Proteomes" id="UP000198500"/>
    </source>
</evidence>
<dbReference type="Gene3D" id="2.60.120.10">
    <property type="entry name" value="Jelly Rolls"/>
    <property type="match status" value="1"/>
</dbReference>
<organism evidence="2 3">
    <name type="scientific">Aidingimonas halophila</name>
    <dbReference type="NCBI Taxonomy" id="574349"/>
    <lineage>
        <taxon>Bacteria</taxon>
        <taxon>Pseudomonadati</taxon>
        <taxon>Pseudomonadota</taxon>
        <taxon>Gammaproteobacteria</taxon>
        <taxon>Oceanospirillales</taxon>
        <taxon>Halomonadaceae</taxon>
        <taxon>Aidingimonas</taxon>
    </lineage>
</organism>
<dbReference type="RefSeq" id="WP_092570795.1">
    <property type="nucleotide sequence ID" value="NZ_BMXH01000008.1"/>
</dbReference>
<accession>A0A1H3EE23</accession>
<feature type="domain" description="DUF985" evidence="1">
    <location>
        <begin position="5"/>
        <end position="135"/>
    </location>
</feature>
<dbReference type="SUPFAM" id="SSF51182">
    <property type="entry name" value="RmlC-like cupins"/>
    <property type="match status" value="1"/>
</dbReference>
<dbReference type="PANTHER" id="PTHR33387:SF3">
    <property type="entry name" value="DUF985 DOMAIN-CONTAINING PROTEIN"/>
    <property type="match status" value="1"/>
</dbReference>
<reference evidence="2 3" key="1">
    <citation type="submission" date="2016-10" db="EMBL/GenBank/DDBJ databases">
        <authorList>
            <person name="de Groot N.N."/>
        </authorList>
    </citation>
    <scope>NUCLEOTIDE SEQUENCE [LARGE SCALE GENOMIC DNA]</scope>
    <source>
        <strain evidence="2 3">DSM 19219</strain>
    </source>
</reference>
<dbReference type="InterPro" id="IPR014710">
    <property type="entry name" value="RmlC-like_jellyroll"/>
</dbReference>
<dbReference type="InterPro" id="IPR009327">
    <property type="entry name" value="Cupin_DUF985"/>
</dbReference>
<dbReference type="AlphaFoldDB" id="A0A1H3EE23"/>
<dbReference type="OrthoDB" id="9798288at2"/>
<keyword evidence="3" id="KW-1185">Reference proteome</keyword>
<name>A0A1H3EE23_9GAMM</name>
<dbReference type="CDD" id="cd06121">
    <property type="entry name" value="cupin_YML079wp"/>
    <property type="match status" value="1"/>
</dbReference>
<dbReference type="PANTHER" id="PTHR33387">
    <property type="entry name" value="RMLC-LIKE JELLY ROLL FOLD PROTEIN"/>
    <property type="match status" value="1"/>
</dbReference>
<evidence type="ECO:0000313" key="2">
    <source>
        <dbReference type="EMBL" id="SDX76880.1"/>
    </source>
</evidence>
<dbReference type="InterPro" id="IPR011051">
    <property type="entry name" value="RmlC_Cupin_sf"/>
</dbReference>
<dbReference type="EMBL" id="FNNI01000007">
    <property type="protein sequence ID" value="SDX76880.1"/>
    <property type="molecule type" value="Genomic_DNA"/>
</dbReference>
<evidence type="ECO:0000259" key="1">
    <source>
        <dbReference type="Pfam" id="PF06172"/>
    </source>
</evidence>
<dbReference type="Proteomes" id="UP000198500">
    <property type="component" value="Unassembled WGS sequence"/>
</dbReference>
<dbReference type="Pfam" id="PF06172">
    <property type="entry name" value="Cupin_5"/>
    <property type="match status" value="1"/>
</dbReference>
<sequence length="151" mass="17134">MSRIQQLIDHYRLQPHPEGGHFVQVFQSRMTLNSPVNGAIRPGATHIYFLLQRGERSRFHQVLHDELWHVYEGAPLRLIRGDGQRFEATTIGAGCDDYFAVVHGGQWQGAESTGDYTLCGCTVAPGFDFEDFTMMSDAQAKEVPPDWRHFV</sequence>
<dbReference type="InterPro" id="IPR039935">
    <property type="entry name" value="YML079W-like"/>
</dbReference>